<evidence type="ECO:0008006" key="5">
    <source>
        <dbReference type="Google" id="ProtNLM"/>
    </source>
</evidence>
<comment type="caution">
    <text evidence="3">The sequence shown here is derived from an EMBL/GenBank/DDBJ whole genome shotgun (WGS) entry which is preliminary data.</text>
</comment>
<protein>
    <recommendedName>
        <fullName evidence="5">DUF5671 domain-containing protein</fullName>
    </recommendedName>
</protein>
<name>A0A1F6LYU1_9BACT</name>
<proteinExistence type="predicted"/>
<organism evidence="3 4">
    <name type="scientific">Candidatus Magasanikbacteria bacterium RIFCSPHIGHO2_02_FULL_47_14</name>
    <dbReference type="NCBI Taxonomy" id="1798680"/>
    <lineage>
        <taxon>Bacteria</taxon>
        <taxon>Candidatus Magasanikiibacteriota</taxon>
    </lineage>
</organism>
<dbReference type="STRING" id="1798680.A3J66_01665"/>
<feature type="transmembrane region" description="Helical" evidence="1">
    <location>
        <begin position="118"/>
        <end position="135"/>
    </location>
</feature>
<evidence type="ECO:0000313" key="3">
    <source>
        <dbReference type="EMBL" id="OGH64552.1"/>
    </source>
</evidence>
<reference evidence="3 4" key="1">
    <citation type="journal article" date="2016" name="Nat. Commun.">
        <title>Thousands of microbial genomes shed light on interconnected biogeochemical processes in an aquifer system.</title>
        <authorList>
            <person name="Anantharaman K."/>
            <person name="Brown C.T."/>
            <person name="Hug L.A."/>
            <person name="Sharon I."/>
            <person name="Castelle C.J."/>
            <person name="Probst A.J."/>
            <person name="Thomas B.C."/>
            <person name="Singh A."/>
            <person name="Wilkins M.J."/>
            <person name="Karaoz U."/>
            <person name="Brodie E.L."/>
            <person name="Williams K.H."/>
            <person name="Hubbard S.S."/>
            <person name="Banfield J.F."/>
        </authorList>
    </citation>
    <scope>NUCLEOTIDE SEQUENCE [LARGE SCALE GENOMIC DNA]</scope>
</reference>
<sequence>MKKTFLVIYLAAVLFLPKVVLADPPAAPPVQPNPAAATSTEGFLGDLNTQLNATAGQEGAQLGPAADPRIIVALIIRYAIGLLGVGFIVYTVYAGYIIMTAAGNSDKIDEGKATLRRAVIGLVIILNAYAISWWVSVRLARVSGLDTSEYIKIEEDRTRFRLNDPLYDGNSVPTGLNRCEVQPDGSRKCF</sequence>
<feature type="signal peptide" evidence="2">
    <location>
        <begin position="1"/>
        <end position="22"/>
    </location>
</feature>
<feature type="chain" id="PRO_5009525498" description="DUF5671 domain-containing protein" evidence="2">
    <location>
        <begin position="23"/>
        <end position="190"/>
    </location>
</feature>
<keyword evidence="1" id="KW-0812">Transmembrane</keyword>
<feature type="transmembrane region" description="Helical" evidence="1">
    <location>
        <begin position="70"/>
        <end position="98"/>
    </location>
</feature>
<dbReference type="EMBL" id="MFQB01000057">
    <property type="protein sequence ID" value="OGH64552.1"/>
    <property type="molecule type" value="Genomic_DNA"/>
</dbReference>
<dbReference type="AlphaFoldDB" id="A0A1F6LYU1"/>
<keyword evidence="2" id="KW-0732">Signal</keyword>
<accession>A0A1F6LYU1</accession>
<keyword evidence="1" id="KW-1133">Transmembrane helix</keyword>
<keyword evidence="1" id="KW-0472">Membrane</keyword>
<evidence type="ECO:0000256" key="1">
    <source>
        <dbReference type="SAM" id="Phobius"/>
    </source>
</evidence>
<evidence type="ECO:0000313" key="4">
    <source>
        <dbReference type="Proteomes" id="UP000176282"/>
    </source>
</evidence>
<gene>
    <name evidence="3" type="ORF">A3J66_01665</name>
</gene>
<dbReference type="Proteomes" id="UP000176282">
    <property type="component" value="Unassembled WGS sequence"/>
</dbReference>
<evidence type="ECO:0000256" key="2">
    <source>
        <dbReference type="SAM" id="SignalP"/>
    </source>
</evidence>